<dbReference type="InterPro" id="IPR011701">
    <property type="entry name" value="MFS"/>
</dbReference>
<feature type="transmembrane region" description="Helical" evidence="2">
    <location>
        <begin position="241"/>
        <end position="259"/>
    </location>
</feature>
<feature type="transmembrane region" description="Helical" evidence="2">
    <location>
        <begin position="398"/>
        <end position="419"/>
    </location>
</feature>
<keyword evidence="2" id="KW-1133">Transmembrane helix</keyword>
<proteinExistence type="predicted"/>
<evidence type="ECO:0000313" key="4">
    <source>
        <dbReference type="EMBL" id="MBW3093327.1"/>
    </source>
</evidence>
<dbReference type="PANTHER" id="PTHR23528">
    <property type="match status" value="1"/>
</dbReference>
<feature type="transmembrane region" description="Helical" evidence="2">
    <location>
        <begin position="127"/>
        <end position="150"/>
    </location>
</feature>
<feature type="transmembrane region" description="Helical" evidence="2">
    <location>
        <begin position="279"/>
        <end position="298"/>
    </location>
</feature>
<evidence type="ECO:0000313" key="5">
    <source>
        <dbReference type="Proteomes" id="UP000700815"/>
    </source>
</evidence>
<evidence type="ECO:0000259" key="3">
    <source>
        <dbReference type="PROSITE" id="PS50850"/>
    </source>
</evidence>
<dbReference type="InterPro" id="IPR020846">
    <property type="entry name" value="MFS_dom"/>
</dbReference>
<sequence>MSSAISDTVDPAQSVAANGPKDTGKFPWRPSMAQFFAIIGWYAPFFGISAALLPAKLAQVAPDQKTDLLAQSTTVAMFIAIFAGIIFGALSDMTRTRWGGRSPWIILGAIFGTLGLLVFALSGNVTVVMLAWFFYVVCYNAIVSAGMAWMPDLIPSKYRGSASAIFGVATQIGLNGAQSLGSLFITNVPTGVFVLLVISDVLLFVAVVVCKEPSNLDKPRGKFDVSQFKDFLPPMHAGRDYWFAAIARFMFMMPGGIGTYRLFTLTDYMHQSDADAAKWMSFMALLNLILAVVSAAIAGPLSDLFKSIKIPCALAVFAVGIPCWLPFFIPNPLMYTIYVAFSGLGGGIFISLDQALMTSVLPNNENAAKDLAFLNAAGTVGQLLAPLLAFAVLKEFGYAGLFPMGFIVLTLAAISIFGIERIK</sequence>
<feature type="transmembrane region" description="Helical" evidence="2">
    <location>
        <begin position="372"/>
        <end position="392"/>
    </location>
</feature>
<name>A0ABS6WHH2_9BIFI</name>
<evidence type="ECO:0000256" key="1">
    <source>
        <dbReference type="SAM" id="MobiDB-lite"/>
    </source>
</evidence>
<gene>
    <name evidence="4" type="ORF">KIH79_10430</name>
</gene>
<organism evidence="4 5">
    <name type="scientific">Bifidobacterium miconis</name>
    <dbReference type="NCBI Taxonomy" id="2834435"/>
    <lineage>
        <taxon>Bacteria</taxon>
        <taxon>Bacillati</taxon>
        <taxon>Actinomycetota</taxon>
        <taxon>Actinomycetes</taxon>
        <taxon>Bifidobacteriales</taxon>
        <taxon>Bifidobacteriaceae</taxon>
        <taxon>Bifidobacterium</taxon>
    </lineage>
</organism>
<feature type="transmembrane region" description="Helical" evidence="2">
    <location>
        <begin position="102"/>
        <end position="121"/>
    </location>
</feature>
<reference evidence="4 5" key="1">
    <citation type="submission" date="2021-05" db="EMBL/GenBank/DDBJ databases">
        <title>Phylogenetic classification of ten novel species belonging to the genus Bifidobacterium comprising B. colchicus sp. nov., B. abeli sp. nov., B. bicoloris sp. nov., B. guerezis sp. nov., B. rosaliae sp. nov., B. santillanensis sp. nov., B. argentati sp. nov., B. amazzoni sp. nov., B. pluviali sp. nov., and B. pinnaculum sp. nov.</title>
        <authorList>
            <person name="Lugli G.A."/>
            <person name="Ruiz Garcia L."/>
            <person name="Margolles A."/>
            <person name="Ventura M."/>
        </authorList>
    </citation>
    <scope>NUCLEOTIDE SEQUENCE [LARGE SCALE GENOMIC DNA]</scope>
    <source>
        <strain evidence="4 5">82T10</strain>
    </source>
</reference>
<keyword evidence="2" id="KW-0812">Transmembrane</keyword>
<feature type="transmembrane region" description="Helical" evidence="2">
    <location>
        <begin position="335"/>
        <end position="352"/>
    </location>
</feature>
<dbReference type="PANTHER" id="PTHR23528:SF1">
    <property type="entry name" value="MAJOR FACILITATOR SUPERFAMILY (MFS) PROFILE DOMAIN-CONTAINING PROTEIN"/>
    <property type="match status" value="1"/>
</dbReference>
<accession>A0ABS6WHH2</accession>
<feature type="transmembrane region" description="Helical" evidence="2">
    <location>
        <begin position="69"/>
        <end position="90"/>
    </location>
</feature>
<feature type="transmembrane region" description="Helical" evidence="2">
    <location>
        <begin position="191"/>
        <end position="210"/>
    </location>
</feature>
<keyword evidence="5" id="KW-1185">Reference proteome</keyword>
<feature type="transmembrane region" description="Helical" evidence="2">
    <location>
        <begin position="310"/>
        <end position="329"/>
    </location>
</feature>
<dbReference type="RefSeq" id="WP_219059307.1">
    <property type="nucleotide sequence ID" value="NZ_JAHBBH010000037.1"/>
</dbReference>
<feature type="domain" description="Major facilitator superfamily (MFS) profile" evidence="3">
    <location>
        <begin position="240"/>
        <end position="423"/>
    </location>
</feature>
<dbReference type="PROSITE" id="PS50850">
    <property type="entry name" value="MFS"/>
    <property type="match status" value="1"/>
</dbReference>
<feature type="transmembrane region" description="Helical" evidence="2">
    <location>
        <begin position="35"/>
        <end position="57"/>
    </location>
</feature>
<dbReference type="EMBL" id="JAHBBH010000037">
    <property type="protein sequence ID" value="MBW3093327.1"/>
    <property type="molecule type" value="Genomic_DNA"/>
</dbReference>
<evidence type="ECO:0000256" key="2">
    <source>
        <dbReference type="SAM" id="Phobius"/>
    </source>
</evidence>
<protein>
    <submittedName>
        <fullName evidence="4">MFS transporter</fullName>
    </submittedName>
</protein>
<keyword evidence="2" id="KW-0472">Membrane</keyword>
<feature type="region of interest" description="Disordered" evidence="1">
    <location>
        <begin position="1"/>
        <end position="22"/>
    </location>
</feature>
<comment type="caution">
    <text evidence="4">The sequence shown here is derived from an EMBL/GenBank/DDBJ whole genome shotgun (WGS) entry which is preliminary data.</text>
</comment>
<dbReference type="Pfam" id="PF07690">
    <property type="entry name" value="MFS_1"/>
    <property type="match status" value="1"/>
</dbReference>
<dbReference type="Proteomes" id="UP000700815">
    <property type="component" value="Unassembled WGS sequence"/>
</dbReference>